<sequence length="122" mass="13951">MLNIVTDNHQAPSRWVDLVRQGGYLSPEQRQAFDRAIQLVNNCLRIVLTQKHSPHRGAFEFDMFVDLLEQDFLNHADLHSENGLHSDVAQTAYWVARKMADHLIAARQATASFDGVVQIRQQ</sequence>
<dbReference type="OrthoDB" id="7065008at2"/>
<keyword evidence="1" id="KW-0238">DNA-binding</keyword>
<accession>A0A4P8QN24</accession>
<evidence type="ECO:0000313" key="1">
    <source>
        <dbReference type="EMBL" id="QCR08552.1"/>
    </source>
</evidence>
<dbReference type="RefSeq" id="WP_137713590.1">
    <property type="nucleotide sequence ID" value="NZ_CP034035.1"/>
</dbReference>
<dbReference type="GO" id="GO:0003677">
    <property type="term" value="F:DNA binding"/>
    <property type="evidence" value="ECO:0007669"/>
    <property type="project" value="UniProtKB-KW"/>
</dbReference>
<dbReference type="KEGG" id="brb:EH207_08470"/>
<reference evidence="1 2" key="1">
    <citation type="submission" date="2018-11" db="EMBL/GenBank/DDBJ databases">
        <title>Genome sequences of Brenneria nigrifluens and Brenneria rubrifaciens.</title>
        <authorList>
            <person name="Poret-Peterson A.T."/>
            <person name="McClean A.E."/>
            <person name="Kluepfel D.A."/>
        </authorList>
    </citation>
    <scope>NUCLEOTIDE SEQUENCE [LARGE SCALE GENOMIC DNA]</scope>
    <source>
        <strain evidence="1 2">6D370</strain>
    </source>
</reference>
<dbReference type="Proteomes" id="UP000299580">
    <property type="component" value="Chromosome"/>
</dbReference>
<name>A0A4P8QN24_9GAMM</name>
<evidence type="ECO:0000313" key="2">
    <source>
        <dbReference type="Proteomes" id="UP000299580"/>
    </source>
</evidence>
<organism evidence="1 2">
    <name type="scientific">Brenneria rubrifaciens</name>
    <dbReference type="NCBI Taxonomy" id="55213"/>
    <lineage>
        <taxon>Bacteria</taxon>
        <taxon>Pseudomonadati</taxon>
        <taxon>Pseudomonadota</taxon>
        <taxon>Gammaproteobacteria</taxon>
        <taxon>Enterobacterales</taxon>
        <taxon>Pectobacteriaceae</taxon>
        <taxon>Brenneria</taxon>
    </lineage>
</organism>
<dbReference type="EMBL" id="CP034035">
    <property type="protein sequence ID" value="QCR08552.1"/>
    <property type="molecule type" value="Genomic_DNA"/>
</dbReference>
<dbReference type="AlphaFoldDB" id="A0A4P8QN24"/>
<proteinExistence type="predicted"/>
<keyword evidence="2" id="KW-1185">Reference proteome</keyword>
<gene>
    <name evidence="1" type="ORF">EH207_08470</name>
</gene>
<protein>
    <submittedName>
        <fullName evidence="1">DNA-binding protein</fullName>
    </submittedName>
</protein>